<dbReference type="AlphaFoldDB" id="A0A6S9RSU0"/>
<name>A0A6S9RSU0_CHRCT</name>
<feature type="compositionally biased region" description="Pro residues" evidence="1">
    <location>
        <begin position="1"/>
        <end position="11"/>
    </location>
</feature>
<feature type="compositionally biased region" description="Pro residues" evidence="1">
    <location>
        <begin position="20"/>
        <end position="36"/>
    </location>
</feature>
<gene>
    <name evidence="2" type="ORF">PCAR00345_LOCUS4729</name>
    <name evidence="3" type="ORF">PCAR00345_LOCUS4731</name>
</gene>
<accession>A0A6S9RSU0</accession>
<evidence type="ECO:0000256" key="1">
    <source>
        <dbReference type="SAM" id="MobiDB-lite"/>
    </source>
</evidence>
<evidence type="ECO:0000313" key="2">
    <source>
        <dbReference type="EMBL" id="CAE0752144.1"/>
    </source>
</evidence>
<reference evidence="2" key="1">
    <citation type="submission" date="2021-01" db="EMBL/GenBank/DDBJ databases">
        <authorList>
            <person name="Corre E."/>
            <person name="Pelletier E."/>
            <person name="Niang G."/>
            <person name="Scheremetjew M."/>
            <person name="Finn R."/>
            <person name="Kale V."/>
            <person name="Holt S."/>
            <person name="Cochrane G."/>
            <person name="Meng A."/>
            <person name="Brown T."/>
            <person name="Cohen L."/>
        </authorList>
    </citation>
    <scope>NUCLEOTIDE SEQUENCE</scope>
    <source>
        <strain evidence="2">CCMP645</strain>
    </source>
</reference>
<proteinExistence type="predicted"/>
<organism evidence="2">
    <name type="scientific">Chrysotila carterae</name>
    <name type="common">Marine alga</name>
    <name type="synonym">Syracosphaera carterae</name>
    <dbReference type="NCBI Taxonomy" id="13221"/>
    <lineage>
        <taxon>Eukaryota</taxon>
        <taxon>Haptista</taxon>
        <taxon>Haptophyta</taxon>
        <taxon>Prymnesiophyceae</taxon>
        <taxon>Isochrysidales</taxon>
        <taxon>Isochrysidaceae</taxon>
        <taxon>Chrysotila</taxon>
    </lineage>
</organism>
<evidence type="ECO:0000313" key="3">
    <source>
        <dbReference type="EMBL" id="CAE0752146.1"/>
    </source>
</evidence>
<protein>
    <submittedName>
        <fullName evidence="2">Uncharacterized protein</fullName>
    </submittedName>
</protein>
<dbReference type="EMBL" id="HBIZ01008182">
    <property type="protein sequence ID" value="CAE0752146.1"/>
    <property type="molecule type" value="Transcribed_RNA"/>
</dbReference>
<dbReference type="EMBL" id="HBIZ01008180">
    <property type="protein sequence ID" value="CAE0752144.1"/>
    <property type="molecule type" value="Transcribed_RNA"/>
</dbReference>
<sequence>MPSMPAEPSPPSATAAVPPNVTPPVVKPPTAVPPAAVPPAASMLAAAASQHCRFAARPSALRCGAGSTKLSMVLARKCSSSTSTHRLLRDTPSAATLARAYRPCTKTQMPRTHAPTRRT</sequence>
<feature type="region of interest" description="Disordered" evidence="1">
    <location>
        <begin position="1"/>
        <end position="36"/>
    </location>
</feature>